<name>A0A419A8G8_9RHOB</name>
<sequence>MRRLTAPLLISALLLAGCGGRFGDSGWNPLGWMGGGGGRDRGPSTLEPVGGYAVTGDQSPAIPQLLSARWEPLNEGRLLVVTGIGPTKGYHGARLITAVPQPEGRISPDADGVLRLRFVALPPPPEAAAARLPANPAVDVITVALPLSHTQLAGVARVEIAGASNLLSIAR</sequence>
<reference evidence="2" key="1">
    <citation type="submission" date="2018-09" db="EMBL/GenBank/DDBJ databases">
        <title>Paracoccus onubensis nov. sp. a moderate halophilic bacterium isolated from Gruta de las Maravillas (Aracena, Spain).</title>
        <authorList>
            <person name="Jurado V."/>
            <person name="Gutierrez-Patricio S."/>
            <person name="Gonzalez-Pimentel J.L."/>
            <person name="Miller A.Z."/>
            <person name="Laiz L."/>
            <person name="Saiz-Jimenez C."/>
        </authorList>
    </citation>
    <scope>NUCLEOTIDE SEQUENCE [LARGE SCALE GENOMIC DNA]</scope>
    <source>
        <strain evidence="2">DSM 26381</strain>
    </source>
</reference>
<dbReference type="AlphaFoldDB" id="A0A419A8G8"/>
<protein>
    <submittedName>
        <fullName evidence="1">Uncharacterized protein</fullName>
    </submittedName>
</protein>
<evidence type="ECO:0000313" key="1">
    <source>
        <dbReference type="EMBL" id="RJL18162.1"/>
    </source>
</evidence>
<gene>
    <name evidence="1" type="ORF">D3P05_08005</name>
</gene>
<dbReference type="EMBL" id="QZEW01000027">
    <property type="protein sequence ID" value="RJL18162.1"/>
    <property type="molecule type" value="Genomic_DNA"/>
</dbReference>
<dbReference type="OrthoDB" id="7773807at2"/>
<dbReference type="Proteomes" id="UP000283587">
    <property type="component" value="Unassembled WGS sequence"/>
</dbReference>
<comment type="caution">
    <text evidence="1">The sequence shown here is derived from an EMBL/GenBank/DDBJ whole genome shotgun (WGS) entry which is preliminary data.</text>
</comment>
<organism evidence="1 2">
    <name type="scientific">Paracoccus siganidrum</name>
    <dbReference type="NCBI Taxonomy" id="1276757"/>
    <lineage>
        <taxon>Bacteria</taxon>
        <taxon>Pseudomonadati</taxon>
        <taxon>Pseudomonadota</taxon>
        <taxon>Alphaproteobacteria</taxon>
        <taxon>Rhodobacterales</taxon>
        <taxon>Paracoccaceae</taxon>
        <taxon>Paracoccus</taxon>
    </lineage>
</organism>
<accession>A0A419A8G8</accession>
<keyword evidence="2" id="KW-1185">Reference proteome</keyword>
<dbReference type="PROSITE" id="PS51257">
    <property type="entry name" value="PROKAR_LIPOPROTEIN"/>
    <property type="match status" value="1"/>
</dbReference>
<evidence type="ECO:0000313" key="2">
    <source>
        <dbReference type="Proteomes" id="UP000283587"/>
    </source>
</evidence>
<dbReference type="RefSeq" id="WP_119897651.1">
    <property type="nucleotide sequence ID" value="NZ_QNRC01000025.1"/>
</dbReference>
<proteinExistence type="predicted"/>